<protein>
    <recommendedName>
        <fullName evidence="2">histidine kinase</fullName>
        <ecNumber evidence="2">2.7.13.3</ecNumber>
    </recommendedName>
</protein>
<dbReference type="SUPFAM" id="SSF55785">
    <property type="entry name" value="PYP-like sensor domain (PAS domain)"/>
    <property type="match status" value="3"/>
</dbReference>
<comment type="caution">
    <text evidence="9">The sequence shown here is derived from an EMBL/GenBank/DDBJ whole genome shotgun (WGS) entry which is preliminary data.</text>
</comment>
<feature type="domain" description="PAC" evidence="7">
    <location>
        <begin position="295"/>
        <end position="348"/>
    </location>
</feature>
<dbReference type="EMBL" id="JRQD01000004">
    <property type="protein sequence ID" value="KGM06707.1"/>
    <property type="molecule type" value="Genomic_DNA"/>
</dbReference>
<evidence type="ECO:0000259" key="7">
    <source>
        <dbReference type="PROSITE" id="PS50113"/>
    </source>
</evidence>
<dbReference type="RefSeq" id="WP_036314554.1">
    <property type="nucleotide sequence ID" value="NZ_JRQD01000004.1"/>
</dbReference>
<name>A0A0A0BGC4_9GAMM</name>
<dbReference type="GO" id="GO:0003677">
    <property type="term" value="F:DNA binding"/>
    <property type="evidence" value="ECO:0007669"/>
    <property type="project" value="InterPro"/>
</dbReference>
<dbReference type="CDD" id="cd00093">
    <property type="entry name" value="HTH_XRE"/>
    <property type="match status" value="1"/>
</dbReference>
<dbReference type="InterPro" id="IPR000014">
    <property type="entry name" value="PAS"/>
</dbReference>
<comment type="catalytic activity">
    <reaction evidence="1">
        <text>ATP + protein L-histidine = ADP + protein N-phospho-L-histidine.</text>
        <dbReference type="EC" id="2.7.13.3"/>
    </reaction>
</comment>
<gene>
    <name evidence="9" type="ORF">LP43_1931</name>
</gene>
<dbReference type="InterPro" id="IPR001610">
    <property type="entry name" value="PAC"/>
</dbReference>
<dbReference type="Gene3D" id="2.10.70.100">
    <property type="match status" value="1"/>
</dbReference>
<evidence type="ECO:0000313" key="10">
    <source>
        <dbReference type="Proteomes" id="UP000029999"/>
    </source>
</evidence>
<dbReference type="SUPFAM" id="SSF47413">
    <property type="entry name" value="lambda repressor-like DNA-binding domains"/>
    <property type="match status" value="1"/>
</dbReference>
<dbReference type="PROSITE" id="PS50112">
    <property type="entry name" value="PAS"/>
    <property type="match status" value="1"/>
</dbReference>
<dbReference type="PROSITE" id="PS50113">
    <property type="entry name" value="PAC"/>
    <property type="match status" value="2"/>
</dbReference>
<dbReference type="EC" id="2.7.13.3" evidence="2"/>
<dbReference type="Pfam" id="PF13188">
    <property type="entry name" value="PAS_8"/>
    <property type="match status" value="1"/>
</dbReference>
<dbReference type="InterPro" id="IPR000700">
    <property type="entry name" value="PAS-assoc_C"/>
</dbReference>
<dbReference type="InterPro" id="IPR035965">
    <property type="entry name" value="PAS-like_dom_sf"/>
</dbReference>
<sequence length="454" mass="52119">MKQNGFGDRLKQLLKQKHLTQAQVAAAVGTSVPSVNRWTKNGEIEYDNLRTLADFLEVNWVWLRYGDEAIESLQNVTSDKSETMTDMRREYLNQILDNEARMKSALEMAEIVNWEWNVLTGTLSHSDNAVNVFGTELERLRAQMLPFEHYDLSAILDLFNAKEPHIWDFKIDCDDTDQRWFTSRGKIIFDAAKRPLKVIGISSEITDRKKAEQALQRSEHMMRKIIETVPVGLWAADDKGKICLANPEVKRIWGGAKYVGLDQYGEYKGWWDKTGKEVGPEGWTLARAVSAGETSTAEVVNIEAFDGERRTIIMYATPLYDNDAKIIGAIEVNQDISEIKQTERTLRKELEQWQSVFNQALFGVIKLDNDLQIIRHNDFFTDNDSHHTDPKQLSDLFDEATTLSIKQAIHSCDDVNMQQFTLNGHINHTTESKKIYVLHDKQHTQDTTTFIFTL</sequence>
<dbReference type="InterPro" id="IPR052162">
    <property type="entry name" value="Sensor_kinase/Photoreceptor"/>
</dbReference>
<evidence type="ECO:0000259" key="8">
    <source>
        <dbReference type="PROSITE" id="PS50943"/>
    </source>
</evidence>
<dbReference type="Gene3D" id="3.30.450.20">
    <property type="entry name" value="PAS domain"/>
    <property type="match status" value="2"/>
</dbReference>
<dbReference type="SMART" id="SM00086">
    <property type="entry name" value="PAC"/>
    <property type="match status" value="2"/>
</dbReference>
<dbReference type="AlphaFoldDB" id="A0A0A0BGC4"/>
<evidence type="ECO:0000256" key="2">
    <source>
        <dbReference type="ARBA" id="ARBA00012438"/>
    </source>
</evidence>
<keyword evidence="3" id="KW-0597">Phosphoprotein</keyword>
<accession>A0A0A0BGC4</accession>
<dbReference type="PROSITE" id="PS50943">
    <property type="entry name" value="HTH_CROC1"/>
    <property type="match status" value="1"/>
</dbReference>
<proteinExistence type="predicted"/>
<evidence type="ECO:0000256" key="4">
    <source>
        <dbReference type="ARBA" id="ARBA00022679"/>
    </source>
</evidence>
<evidence type="ECO:0000256" key="5">
    <source>
        <dbReference type="ARBA" id="ARBA00022777"/>
    </source>
</evidence>
<dbReference type="Proteomes" id="UP000029999">
    <property type="component" value="Unassembled WGS sequence"/>
</dbReference>
<evidence type="ECO:0000259" key="6">
    <source>
        <dbReference type="PROSITE" id="PS50112"/>
    </source>
</evidence>
<evidence type="ECO:0000256" key="3">
    <source>
        <dbReference type="ARBA" id="ARBA00022553"/>
    </source>
</evidence>
<keyword evidence="4" id="KW-0808">Transferase</keyword>
<keyword evidence="5" id="KW-0418">Kinase</keyword>
<reference evidence="9 10" key="1">
    <citation type="submission" date="2014-09" db="EMBL/GenBank/DDBJ databases">
        <authorList>
            <person name="Grob C."/>
            <person name="Taubert M."/>
            <person name="Howat A.M."/>
            <person name="Burns O.J."/>
            <person name="Dixon J.L."/>
            <person name="Chen Y."/>
            <person name="Murrell J.C."/>
        </authorList>
    </citation>
    <scope>NUCLEOTIDE SEQUENCE [LARGE SCALE GENOMIC DNA]</scope>
    <source>
        <strain evidence="9">L4</strain>
    </source>
</reference>
<dbReference type="InterPro" id="IPR001387">
    <property type="entry name" value="Cro/C1-type_HTH"/>
</dbReference>
<feature type="domain" description="PAS" evidence="6">
    <location>
        <begin position="218"/>
        <end position="254"/>
    </location>
</feature>
<dbReference type="PANTHER" id="PTHR43304">
    <property type="entry name" value="PHYTOCHROME-LIKE PROTEIN CPH1"/>
    <property type="match status" value="1"/>
</dbReference>
<dbReference type="GO" id="GO:0004673">
    <property type="term" value="F:protein histidine kinase activity"/>
    <property type="evidence" value="ECO:0007669"/>
    <property type="project" value="UniProtKB-EC"/>
</dbReference>
<feature type="domain" description="PAC" evidence="7">
    <location>
        <begin position="165"/>
        <end position="217"/>
    </location>
</feature>
<evidence type="ECO:0000256" key="1">
    <source>
        <dbReference type="ARBA" id="ARBA00000085"/>
    </source>
</evidence>
<organism evidence="9 10">
    <name type="scientific">Methylophaga thiooxydans</name>
    <dbReference type="NCBI Taxonomy" id="392484"/>
    <lineage>
        <taxon>Bacteria</taxon>
        <taxon>Pseudomonadati</taxon>
        <taxon>Pseudomonadota</taxon>
        <taxon>Gammaproteobacteria</taxon>
        <taxon>Thiotrichales</taxon>
        <taxon>Piscirickettsiaceae</taxon>
        <taxon>Methylophaga</taxon>
    </lineage>
</organism>
<dbReference type="InterPro" id="IPR010982">
    <property type="entry name" value="Lambda_DNA-bd_dom_sf"/>
</dbReference>
<dbReference type="PANTHER" id="PTHR43304:SF1">
    <property type="entry name" value="PAC DOMAIN-CONTAINING PROTEIN"/>
    <property type="match status" value="1"/>
</dbReference>
<evidence type="ECO:0000313" key="9">
    <source>
        <dbReference type="EMBL" id="KGM06707.1"/>
    </source>
</evidence>
<dbReference type="Gene3D" id="1.10.260.40">
    <property type="entry name" value="lambda repressor-like DNA-binding domains"/>
    <property type="match status" value="1"/>
</dbReference>
<feature type="domain" description="HTH cro/C1-type" evidence="8">
    <location>
        <begin position="10"/>
        <end position="63"/>
    </location>
</feature>
<dbReference type="SMART" id="SM00530">
    <property type="entry name" value="HTH_XRE"/>
    <property type="match status" value="1"/>
</dbReference>
<dbReference type="Pfam" id="PF01381">
    <property type="entry name" value="HTH_3"/>
    <property type="match status" value="1"/>
</dbReference>
<dbReference type="STRING" id="392484.LP43_1931"/>